<dbReference type="Proteomes" id="UP001302429">
    <property type="component" value="Chromosome"/>
</dbReference>
<evidence type="ECO:0000313" key="2">
    <source>
        <dbReference type="Proteomes" id="UP001302429"/>
    </source>
</evidence>
<keyword evidence="2" id="KW-1185">Reference proteome</keyword>
<evidence type="ECO:0000313" key="1">
    <source>
        <dbReference type="EMBL" id="WOE75261.1"/>
    </source>
</evidence>
<dbReference type="EMBL" id="CP136594">
    <property type="protein sequence ID" value="WOE75261.1"/>
    <property type="molecule type" value="Genomic_DNA"/>
</dbReference>
<dbReference type="KEGG" id="acoa:RB602_00645"/>
<dbReference type="RefSeq" id="WP_317082015.1">
    <property type="nucleotide sequence ID" value="NZ_CP136594.1"/>
</dbReference>
<proteinExistence type="predicted"/>
<sequence length="190" mass="20884">MPVAMAVRNGMTIGGDAAQDARAVLQKVRATRIGFIHIINMTSIESIPVPPDSLLAQFGPAHASRDCFARTVPGTVSLTDFVERFYCSWVFRPERLALGLIGHGASNADARQLAHGKAQRFSAWNVIERRDTEILLQDVLGATASWLAVQYHGETTTLLFGSWVGKPSQNRSRILGPFHRWYSRVLLGGV</sequence>
<accession>A0AA97F861</accession>
<dbReference type="AlphaFoldDB" id="A0AA97F861"/>
<organism evidence="1 2">
    <name type="scientific">Alterisphingorhabdus coralli</name>
    <dbReference type="NCBI Taxonomy" id="3071408"/>
    <lineage>
        <taxon>Bacteria</taxon>
        <taxon>Pseudomonadati</taxon>
        <taxon>Pseudomonadota</taxon>
        <taxon>Alphaproteobacteria</taxon>
        <taxon>Sphingomonadales</taxon>
        <taxon>Sphingomonadaceae</taxon>
        <taxon>Alterisphingorhabdus (ex Yan et al. 2024)</taxon>
    </lineage>
</organism>
<name>A0AA97F861_9SPHN</name>
<reference evidence="1 2" key="1">
    <citation type="submission" date="2023-10" db="EMBL/GenBank/DDBJ databases">
        <title>Complete genome sequence of a Sphingomonadaceae bacterium.</title>
        <authorList>
            <person name="Yan C."/>
        </authorList>
    </citation>
    <scope>NUCLEOTIDE SEQUENCE [LARGE SCALE GENOMIC DNA]</scope>
    <source>
        <strain evidence="1 2">SCSIO 66989</strain>
    </source>
</reference>
<protein>
    <submittedName>
        <fullName evidence="1">Uncharacterized protein</fullName>
    </submittedName>
</protein>
<gene>
    <name evidence="1" type="ORF">RB602_00645</name>
</gene>